<evidence type="ECO:0000256" key="4">
    <source>
        <dbReference type="ARBA" id="ARBA00022927"/>
    </source>
</evidence>
<dbReference type="InterPro" id="IPR048319">
    <property type="entry name" value="Vps52_CC"/>
</dbReference>
<keyword evidence="3" id="KW-0813">Transport</keyword>
<comment type="subcellular location">
    <subcellularLocation>
        <location evidence="1">Golgi apparatus</location>
        <location evidence="1">trans-Golgi network</location>
    </subcellularLocation>
</comment>
<dbReference type="Pfam" id="PF20655">
    <property type="entry name" value="Vps52_C"/>
    <property type="match status" value="1"/>
</dbReference>
<dbReference type="AlphaFoldDB" id="A0AB34K8X3"/>
<keyword evidence="5" id="KW-0333">Golgi apparatus</keyword>
<proteinExistence type="inferred from homology"/>
<evidence type="ECO:0000256" key="2">
    <source>
        <dbReference type="ARBA" id="ARBA00008180"/>
    </source>
</evidence>
<gene>
    <name evidence="9" type="ORF">AB1Y20_001650</name>
</gene>
<keyword evidence="10" id="KW-1185">Reference proteome</keyword>
<dbReference type="GO" id="GO:0015031">
    <property type="term" value="P:protein transport"/>
    <property type="evidence" value="ECO:0007669"/>
    <property type="project" value="UniProtKB-KW"/>
</dbReference>
<protein>
    <recommendedName>
        <fullName evidence="11">Vacuolar protein sorting-associated protein 52 homolog</fullName>
    </recommendedName>
</protein>
<dbReference type="InterPro" id="IPR007258">
    <property type="entry name" value="Vps52"/>
</dbReference>
<dbReference type="PANTHER" id="PTHR14190:SF7">
    <property type="entry name" value="VACUOLAR PROTEIN SORTING-ASSOCIATED PROTEIN 52 HOMOLOG"/>
    <property type="match status" value="1"/>
</dbReference>
<organism evidence="9 10">
    <name type="scientific">Prymnesium parvum</name>
    <name type="common">Toxic golden alga</name>
    <dbReference type="NCBI Taxonomy" id="97485"/>
    <lineage>
        <taxon>Eukaryota</taxon>
        <taxon>Haptista</taxon>
        <taxon>Haptophyta</taxon>
        <taxon>Prymnesiophyceae</taxon>
        <taxon>Prymnesiales</taxon>
        <taxon>Prymnesiaceae</taxon>
        <taxon>Prymnesium</taxon>
    </lineage>
</organism>
<evidence type="ECO:0000313" key="9">
    <source>
        <dbReference type="EMBL" id="KAL1530751.1"/>
    </source>
</evidence>
<dbReference type="GO" id="GO:0042147">
    <property type="term" value="P:retrograde transport, endosome to Golgi"/>
    <property type="evidence" value="ECO:0007669"/>
    <property type="project" value="TreeGrafter"/>
</dbReference>
<dbReference type="GO" id="GO:0019905">
    <property type="term" value="F:syntaxin binding"/>
    <property type="evidence" value="ECO:0007669"/>
    <property type="project" value="TreeGrafter"/>
</dbReference>
<accession>A0AB34K8X3</accession>
<dbReference type="Pfam" id="PF04129">
    <property type="entry name" value="Vps52_CC"/>
    <property type="match status" value="1"/>
</dbReference>
<comment type="caution">
    <text evidence="9">The sequence shown here is derived from an EMBL/GenBank/DDBJ whole genome shotgun (WGS) entry which is preliminary data.</text>
</comment>
<reference evidence="9 10" key="1">
    <citation type="journal article" date="2024" name="Science">
        <title>Giant polyketide synthase enzymes in the biosynthesis of giant marine polyether toxins.</title>
        <authorList>
            <person name="Fallon T.R."/>
            <person name="Shende V.V."/>
            <person name="Wierzbicki I.H."/>
            <person name="Pendleton A.L."/>
            <person name="Watervoot N.F."/>
            <person name="Auber R.P."/>
            <person name="Gonzalez D.J."/>
            <person name="Wisecaver J.H."/>
            <person name="Moore B.S."/>
        </authorList>
    </citation>
    <scope>NUCLEOTIDE SEQUENCE [LARGE SCALE GENOMIC DNA]</scope>
    <source>
        <strain evidence="9 10">12B1</strain>
    </source>
</reference>
<keyword evidence="4" id="KW-0653">Protein transport</keyword>
<dbReference type="GO" id="GO:0000938">
    <property type="term" value="C:GARP complex"/>
    <property type="evidence" value="ECO:0007669"/>
    <property type="project" value="TreeGrafter"/>
</dbReference>
<evidence type="ECO:0008006" key="11">
    <source>
        <dbReference type="Google" id="ProtNLM"/>
    </source>
</evidence>
<evidence type="ECO:0000259" key="8">
    <source>
        <dbReference type="Pfam" id="PF20655"/>
    </source>
</evidence>
<evidence type="ECO:0000256" key="6">
    <source>
        <dbReference type="SAM" id="MobiDB-lite"/>
    </source>
</evidence>
<name>A0AB34K8X3_PRYPA</name>
<evidence type="ECO:0000313" key="10">
    <source>
        <dbReference type="Proteomes" id="UP001515480"/>
    </source>
</evidence>
<dbReference type="GO" id="GO:0005829">
    <property type="term" value="C:cytosol"/>
    <property type="evidence" value="ECO:0007669"/>
    <property type="project" value="GOC"/>
</dbReference>
<dbReference type="GO" id="GO:0032456">
    <property type="term" value="P:endocytic recycling"/>
    <property type="evidence" value="ECO:0007669"/>
    <property type="project" value="TreeGrafter"/>
</dbReference>
<dbReference type="Proteomes" id="UP001515480">
    <property type="component" value="Unassembled WGS sequence"/>
</dbReference>
<dbReference type="PANTHER" id="PTHR14190">
    <property type="entry name" value="SUPPRESSOR OF ACTIN MUTATIONS 2/VACUOLAR PROTEIN SORTING 52"/>
    <property type="match status" value="1"/>
</dbReference>
<feature type="domain" description="Vps52 C-terminal" evidence="8">
    <location>
        <begin position="263"/>
        <end position="563"/>
    </location>
</feature>
<dbReference type="EMBL" id="JBGBPQ010000001">
    <property type="protein sequence ID" value="KAL1530751.1"/>
    <property type="molecule type" value="Genomic_DNA"/>
</dbReference>
<evidence type="ECO:0000256" key="1">
    <source>
        <dbReference type="ARBA" id="ARBA00004601"/>
    </source>
</evidence>
<feature type="compositionally biased region" description="Low complexity" evidence="6">
    <location>
        <begin position="1"/>
        <end position="15"/>
    </location>
</feature>
<feature type="domain" description="Vps52 coiled-coil" evidence="7">
    <location>
        <begin position="73"/>
        <end position="245"/>
    </location>
</feature>
<evidence type="ECO:0000256" key="5">
    <source>
        <dbReference type="ARBA" id="ARBA00023034"/>
    </source>
</evidence>
<evidence type="ECO:0000259" key="7">
    <source>
        <dbReference type="Pfam" id="PF04129"/>
    </source>
</evidence>
<evidence type="ECO:0000256" key="3">
    <source>
        <dbReference type="ARBA" id="ARBA00022448"/>
    </source>
</evidence>
<dbReference type="GO" id="GO:0006896">
    <property type="term" value="P:Golgi to vacuole transport"/>
    <property type="evidence" value="ECO:0007669"/>
    <property type="project" value="TreeGrafter"/>
</dbReference>
<feature type="region of interest" description="Disordered" evidence="6">
    <location>
        <begin position="1"/>
        <end position="20"/>
    </location>
</feature>
<sequence>MAAVSASSKVSAPAVEQETPELLKELDEEDDLDDLFQQDSDVQDALSKGIDLRKYAQEVEVSLREVERDSIQDYIKESEGLAGLHTQIRQCDGVLDSMESMLRGFQTDLASISAQIKYLQDESLSMNVKLRNRKAAESQISGFIQQIVVPPNLISAICEGEVNEAYLEYVTELNKKVAFSKLDSTAMTTACADISPELEKLRQKSVQKIRDFLLQRVGSLKKKMTNVQILQQSVLLKYKGLYKFLMEHAADTAAEIKEAYITTMSAIYQRHVKGYVADLMRLRVDSATKGDLLGHEEWGGSFNPGSLFGNKPATARGDGAYKLGERKAVLATVNEPPLIPAVLQQNGSSLHYEAIFRSVTTLLMDTVGCEHDFVVEFFGGDEIFENIFGKSIFHCMENLEHFLIASWDAIGCLLLLQLNHQQQTIMGSRKVPLLSSFFQRVQVLVWSRFKSIMEAHLQSLVAFTPPKGTPEVHPHFVSRRYAELVASFRVLRPPAVEAMLTSILRALRSEVERLLQERLARLHTTRKQQAAFLINNYELIVSLLAERGARGEDSVHFDQLLDSLKSVFVEEELNVDYGRMITFVKQTEPLVLQGGDRSRVDVKTMEHLLRSFHETWKQGIESIHRDVVKSFPNLTVGMDVLKQVLTQMLLYYTRFLDLVKEAFPSGAPFAQYIISISTLMNEIKNFSRNF</sequence>
<dbReference type="InterPro" id="IPR048361">
    <property type="entry name" value="Vps52_C"/>
</dbReference>
<comment type="similarity">
    <text evidence="2">Belongs to the VPS52 family.</text>
</comment>